<keyword evidence="2" id="KW-1185">Reference proteome</keyword>
<dbReference type="EMBL" id="CAJVQB010015365">
    <property type="protein sequence ID" value="CAG8774140.1"/>
    <property type="molecule type" value="Genomic_DNA"/>
</dbReference>
<name>A0ABN7VJE8_GIGMA</name>
<accession>A0ABN7VJE8</accession>
<proteinExistence type="predicted"/>
<reference evidence="1 2" key="1">
    <citation type="submission" date="2021-06" db="EMBL/GenBank/DDBJ databases">
        <authorList>
            <person name="Kallberg Y."/>
            <person name="Tangrot J."/>
            <person name="Rosling A."/>
        </authorList>
    </citation>
    <scope>NUCLEOTIDE SEQUENCE [LARGE SCALE GENOMIC DNA]</scope>
    <source>
        <strain evidence="1 2">120-4 pot B 10/14</strain>
    </source>
</reference>
<comment type="caution">
    <text evidence="1">The sequence shown here is derived from an EMBL/GenBank/DDBJ whole genome shotgun (WGS) entry which is preliminary data.</text>
</comment>
<sequence>MGFVKNQVLQGASETFSNPNLRPISERISLDLKTILKKKEQELAIVQAIDKYQIPQNAYYILAVIQPELPCCYTISDQCIALILKIENSIPIYMFNIANNILLNEEEFATVNTGILHPLQPIINLRISGNGHNVGKKIKHKIEKDINVMASNHFAYSGYIRAPLILMISLSHWVPNKPHIILKITDRLESLIISELEQNREFDDNMYKTICQEIKQQKWKEYFLQPDIANINNPNNIVEEKLYQLSDIIPYIHVFVYYILEFMEIYQEFELDGGNPNQKTCTIKEIMNYKNHQLYYTYNNNNSFDKLTRI</sequence>
<organism evidence="1 2">
    <name type="scientific">Gigaspora margarita</name>
    <dbReference type="NCBI Taxonomy" id="4874"/>
    <lineage>
        <taxon>Eukaryota</taxon>
        <taxon>Fungi</taxon>
        <taxon>Fungi incertae sedis</taxon>
        <taxon>Mucoromycota</taxon>
        <taxon>Glomeromycotina</taxon>
        <taxon>Glomeromycetes</taxon>
        <taxon>Diversisporales</taxon>
        <taxon>Gigasporaceae</taxon>
        <taxon>Gigaspora</taxon>
    </lineage>
</organism>
<dbReference type="Proteomes" id="UP000789901">
    <property type="component" value="Unassembled WGS sequence"/>
</dbReference>
<evidence type="ECO:0000313" key="1">
    <source>
        <dbReference type="EMBL" id="CAG8774140.1"/>
    </source>
</evidence>
<evidence type="ECO:0000313" key="2">
    <source>
        <dbReference type="Proteomes" id="UP000789901"/>
    </source>
</evidence>
<protein>
    <submittedName>
        <fullName evidence="1">40229_t:CDS:1</fullName>
    </submittedName>
</protein>
<gene>
    <name evidence="1" type="ORF">GMARGA_LOCUS18874</name>
</gene>